<dbReference type="EMBL" id="JAROCY010000002">
    <property type="protein sequence ID" value="MDF8332089.1"/>
    <property type="molecule type" value="Genomic_DNA"/>
</dbReference>
<name>A0ABT6CEW1_9SPHN</name>
<evidence type="ECO:0000313" key="2">
    <source>
        <dbReference type="Proteomes" id="UP001222770"/>
    </source>
</evidence>
<accession>A0ABT6CEW1</accession>
<protein>
    <recommendedName>
        <fullName evidence="3">Carboxypeptidase regulatory-like domain-containing protein</fullName>
    </recommendedName>
</protein>
<comment type="caution">
    <text evidence="1">The sequence shown here is derived from an EMBL/GenBank/DDBJ whole genome shotgun (WGS) entry which is preliminary data.</text>
</comment>
<sequence>MVDAGGSDARAEVRESGVRDMPFGFASAMSIVSDVDAANQPLYAAYVGQIVGRYGLDFGDSCWLRWHGVEARSGAVLAHSLAFFTDSFTDGSERPAAEFRQVRTLNHNVNEYLSGNLEHFHSYLPYGPRVVWMRAIERDGDRLRAPAAQYARRGAYHCRDFQVMAACLRPAEGQALDGARVTLVARTRRLELAPAEVVVARQDAEQRFYTVPERERFALSELEAVEIEGCPADAVGSIMLLDGYSDIVLDRLHRLRRDYGISPSLVTEHSGVHFRSDARALVQDQEMARYLEADTGATTGALNGRYRAADGRLVFSTEADVDGSFGRTLPEVVRDLDVRFMVPVAGGRGDGWPRDEVVGPLTARNGATVYQARRTMPALDPVQYPHLNSGRTWQDSFAVRLSQALDGAESAPGDYWPLYTHLGAVPQETRTALMAAEPANVHGIPSPYLDESVIGRLSASVFGKGEAGARIWLASASMVYDHALIRQSIERHVTRSGANRIDIASWDDPVLGRRLPVAPTQLYGQTFYVDDAAVAEVRLDGVVLDQIVRNRPDETGRPSVTVAACGVEVAVFHRLDPFARSADVCVDGGAWRWLDGDEPMGELTLGAAGRAEMVIPMHGWALMGAQLLRYSLLRDAGVQAAVVLETLDGARFLFGDLAVDGSPTASRALTHPAGLREIAPFHDLVWHDAASTALPSHPLQSVRLIATGAPGAVVRFADMALLRPQSRTTVGRAPGWVVVGSLGARWKDCVVRLHPVDGAAQEALPDQNGWFCFTGVPDGIYRLCAVGPTGERVDRRGALIEVGRDVFDLLLDREA</sequence>
<dbReference type="RefSeq" id="WP_277275251.1">
    <property type="nucleotide sequence ID" value="NZ_JAROCY010000002.1"/>
</dbReference>
<evidence type="ECO:0000313" key="1">
    <source>
        <dbReference type="EMBL" id="MDF8332089.1"/>
    </source>
</evidence>
<evidence type="ECO:0008006" key="3">
    <source>
        <dbReference type="Google" id="ProtNLM"/>
    </source>
</evidence>
<reference evidence="1 2" key="1">
    <citation type="submission" date="2023-03" db="EMBL/GenBank/DDBJ databases">
        <title>Novosphingobium cyanobacteriorum sp. nov., isolated from a eutrophic reservoir during the Microcystis bloom period.</title>
        <authorList>
            <person name="Kang M."/>
            <person name="Le V."/>
            <person name="Ko S.-R."/>
            <person name="Lee S.-A."/>
            <person name="Ahn C.-Y."/>
        </authorList>
    </citation>
    <scope>NUCLEOTIDE SEQUENCE [LARGE SCALE GENOMIC DNA]</scope>
    <source>
        <strain evidence="1 2">HBC54</strain>
    </source>
</reference>
<proteinExistence type="predicted"/>
<organism evidence="1 2">
    <name type="scientific">Novosphingobium cyanobacteriorum</name>
    <dbReference type="NCBI Taxonomy" id="3024215"/>
    <lineage>
        <taxon>Bacteria</taxon>
        <taxon>Pseudomonadati</taxon>
        <taxon>Pseudomonadota</taxon>
        <taxon>Alphaproteobacteria</taxon>
        <taxon>Sphingomonadales</taxon>
        <taxon>Sphingomonadaceae</taxon>
        <taxon>Novosphingobium</taxon>
    </lineage>
</organism>
<keyword evidence="2" id="KW-1185">Reference proteome</keyword>
<gene>
    <name evidence="1" type="ORF">POM99_02645</name>
</gene>
<dbReference type="Proteomes" id="UP001222770">
    <property type="component" value="Unassembled WGS sequence"/>
</dbReference>